<gene>
    <name evidence="1" type="ORF">HU772_018730</name>
</gene>
<keyword evidence="2" id="KW-1185">Reference proteome</keyword>
<evidence type="ECO:0000313" key="1">
    <source>
        <dbReference type="EMBL" id="QXI37356.1"/>
    </source>
</evidence>
<name>A0A9E6TWM5_9PSED</name>
<dbReference type="KEGG" id="pxn:HU772_018730"/>
<sequence length="180" mass="19502">MTRAAINLNGPTGEVIDVTSLGRNAITSHKAGIGEYRVLGTLGMAPPPEGWGYVINPLDTGVEVRIRHVAPTLEISISRDGVAVDLLHSLTLHVAVEPLPPEPLPEPRPDPLAAALGEIARRRAQADQVIAPLQDAVDLEEASALELDNLRAWKRYRVALNRLPDQDGFPETLEWPSVPQ</sequence>
<proteinExistence type="predicted"/>
<dbReference type="Pfam" id="PF02413">
    <property type="entry name" value="Caudo_TAP"/>
    <property type="match status" value="1"/>
</dbReference>
<evidence type="ECO:0000313" key="2">
    <source>
        <dbReference type="Proteomes" id="UP000633418"/>
    </source>
</evidence>
<dbReference type="Proteomes" id="UP000633418">
    <property type="component" value="Chromosome"/>
</dbReference>
<dbReference type="EMBL" id="CP077095">
    <property type="protein sequence ID" value="QXI37356.1"/>
    <property type="molecule type" value="Genomic_DNA"/>
</dbReference>
<reference evidence="1 2" key="2">
    <citation type="journal article" date="2021" name="Microorganisms">
        <title>The Ever-Expanding Pseudomonas Genus: Description of 43 New Species and Partition of the Pseudomonas putida Group.</title>
        <authorList>
            <person name="Girard L."/>
            <person name="Lood C."/>
            <person name="Hofte M."/>
            <person name="Vandamme P."/>
            <person name="Rokni-Zadeh H."/>
            <person name="van Noort V."/>
            <person name="Lavigne R."/>
            <person name="De Mot R."/>
        </authorList>
    </citation>
    <scope>NUCLEOTIDE SEQUENCE [LARGE SCALE GENOMIC DNA]</scope>
    <source>
        <strain evidence="1 2">RW9S1A</strain>
    </source>
</reference>
<dbReference type="AlphaFoldDB" id="A0A9E6TWM5"/>
<protein>
    <submittedName>
        <fullName evidence="1">Tail fiber assembly protein</fullName>
    </submittedName>
</protein>
<dbReference type="RefSeq" id="WP_186660112.1">
    <property type="nucleotide sequence ID" value="NZ_CP077095.1"/>
</dbReference>
<dbReference type="InterPro" id="IPR003458">
    <property type="entry name" value="Phage_T4_Gp38_tail_assem"/>
</dbReference>
<accession>A0A9E6TWM5</accession>
<reference evidence="1 2" key="1">
    <citation type="journal article" date="2020" name="Microorganisms">
        <title>Reliable Identification of Environmental Pseudomonas Isolates Using the rpoD Gene.</title>
        <authorList>
            <consortium name="The Broad Institute Genome Sequencing Platform"/>
            <person name="Girard L."/>
            <person name="Lood C."/>
            <person name="Rokni-Zadeh H."/>
            <person name="van Noort V."/>
            <person name="Lavigne R."/>
            <person name="De Mot R."/>
        </authorList>
    </citation>
    <scope>NUCLEOTIDE SEQUENCE [LARGE SCALE GENOMIC DNA]</scope>
    <source>
        <strain evidence="1 2">RW9S1A</strain>
    </source>
</reference>
<organism evidence="1 2">
    <name type="scientific">Pseudomonas xantholysinigenes</name>
    <dbReference type="NCBI Taxonomy" id="2745490"/>
    <lineage>
        <taxon>Bacteria</taxon>
        <taxon>Pseudomonadati</taxon>
        <taxon>Pseudomonadota</taxon>
        <taxon>Gammaproteobacteria</taxon>
        <taxon>Pseudomonadales</taxon>
        <taxon>Pseudomonadaceae</taxon>
        <taxon>Pseudomonas</taxon>
    </lineage>
</organism>